<feature type="transmembrane region" description="Helical" evidence="1">
    <location>
        <begin position="37"/>
        <end position="54"/>
    </location>
</feature>
<reference evidence="2" key="2">
    <citation type="submission" date="2020-09" db="EMBL/GenBank/DDBJ databases">
        <authorList>
            <person name="Sun Q."/>
            <person name="Zhou Y."/>
        </authorList>
    </citation>
    <scope>NUCLEOTIDE SEQUENCE</scope>
    <source>
        <strain evidence="2">CGMCC 1.12160</strain>
    </source>
</reference>
<evidence type="ECO:0008006" key="4">
    <source>
        <dbReference type="Google" id="ProtNLM"/>
    </source>
</evidence>
<dbReference type="InterPro" id="IPR021414">
    <property type="entry name" value="DUF3054"/>
</dbReference>
<evidence type="ECO:0000256" key="1">
    <source>
        <dbReference type="SAM" id="Phobius"/>
    </source>
</evidence>
<evidence type="ECO:0000313" key="2">
    <source>
        <dbReference type="EMBL" id="GGF47558.1"/>
    </source>
</evidence>
<dbReference type="RefSeq" id="WP_188429077.1">
    <property type="nucleotide sequence ID" value="NZ_BAABKH010000005.1"/>
</dbReference>
<keyword evidence="3" id="KW-1185">Reference proteome</keyword>
<gene>
    <name evidence="2" type="ORF">GCM10011366_14170</name>
</gene>
<feature type="transmembrane region" description="Helical" evidence="1">
    <location>
        <begin position="91"/>
        <end position="115"/>
    </location>
</feature>
<sequence length="118" mass="12338">MPKPAYFLDLAVVLLFAAAGRASHDLSDDVLGVLRTAWPFLAGMTLGWVFVALLPERVRSWWLEGLVVALCALVVGMLGRQLAGAGTALPFVLVATGVLVAGLVGWRAVAAAVAARRA</sequence>
<accession>A0A917BKK7</accession>
<name>A0A917BKK7_9MICO</name>
<reference evidence="2" key="1">
    <citation type="journal article" date="2014" name="Int. J. Syst. Evol. Microbiol.">
        <title>Complete genome sequence of Corynebacterium casei LMG S-19264T (=DSM 44701T), isolated from a smear-ripened cheese.</title>
        <authorList>
            <consortium name="US DOE Joint Genome Institute (JGI-PGF)"/>
            <person name="Walter F."/>
            <person name="Albersmeier A."/>
            <person name="Kalinowski J."/>
            <person name="Ruckert C."/>
        </authorList>
    </citation>
    <scope>NUCLEOTIDE SEQUENCE</scope>
    <source>
        <strain evidence="2">CGMCC 1.12160</strain>
    </source>
</reference>
<dbReference type="Pfam" id="PF11255">
    <property type="entry name" value="DUF3054"/>
    <property type="match status" value="1"/>
</dbReference>
<keyword evidence="1" id="KW-0812">Transmembrane</keyword>
<proteinExistence type="predicted"/>
<feature type="transmembrane region" description="Helical" evidence="1">
    <location>
        <begin position="61"/>
        <end position="79"/>
    </location>
</feature>
<protein>
    <recommendedName>
        <fullName evidence="4">DUF3054 domain-containing protein</fullName>
    </recommendedName>
</protein>
<evidence type="ECO:0000313" key="3">
    <source>
        <dbReference type="Proteomes" id="UP000605670"/>
    </source>
</evidence>
<dbReference type="EMBL" id="BMEM01000001">
    <property type="protein sequence ID" value="GGF47558.1"/>
    <property type="molecule type" value="Genomic_DNA"/>
</dbReference>
<dbReference type="Proteomes" id="UP000605670">
    <property type="component" value="Unassembled WGS sequence"/>
</dbReference>
<keyword evidence="1" id="KW-1133">Transmembrane helix</keyword>
<organism evidence="2 3">
    <name type="scientific">Ornithinimicrobium tianjinense</name>
    <dbReference type="NCBI Taxonomy" id="1195761"/>
    <lineage>
        <taxon>Bacteria</taxon>
        <taxon>Bacillati</taxon>
        <taxon>Actinomycetota</taxon>
        <taxon>Actinomycetes</taxon>
        <taxon>Micrococcales</taxon>
        <taxon>Ornithinimicrobiaceae</taxon>
        <taxon>Ornithinimicrobium</taxon>
    </lineage>
</organism>
<comment type="caution">
    <text evidence="2">The sequence shown here is derived from an EMBL/GenBank/DDBJ whole genome shotgun (WGS) entry which is preliminary data.</text>
</comment>
<keyword evidence="1" id="KW-0472">Membrane</keyword>
<dbReference type="AlphaFoldDB" id="A0A917BKK7"/>